<dbReference type="InterPro" id="IPR029061">
    <property type="entry name" value="THDP-binding"/>
</dbReference>
<dbReference type="InterPro" id="IPR002880">
    <property type="entry name" value="Pyrv_Fd/Flavodoxin_OxRdtase_N"/>
</dbReference>
<dbReference type="InterPro" id="IPR009014">
    <property type="entry name" value="Transketo_C/PFOR_II"/>
</dbReference>
<gene>
    <name evidence="4" type="ORF">C7B46_19660</name>
</gene>
<dbReference type="Proteomes" id="UP000242972">
    <property type="component" value="Unassembled WGS sequence"/>
</dbReference>
<evidence type="ECO:0000313" key="5">
    <source>
        <dbReference type="Proteomes" id="UP000242972"/>
    </source>
</evidence>
<evidence type="ECO:0008006" key="6">
    <source>
        <dbReference type="Google" id="ProtNLM"/>
    </source>
</evidence>
<accession>A0A2T2WXV0</accession>
<dbReference type="SUPFAM" id="SSF52518">
    <property type="entry name" value="Thiamin diphosphate-binding fold (THDP-binding)"/>
    <property type="match status" value="1"/>
</dbReference>
<dbReference type="SUPFAM" id="SSF53323">
    <property type="entry name" value="Pyruvate-ferredoxin oxidoreductase, PFOR, domain III"/>
    <property type="match status" value="1"/>
</dbReference>
<proteinExistence type="predicted"/>
<feature type="domain" description="Pyruvate/ketoisovalerate oxidoreductase catalytic" evidence="2">
    <location>
        <begin position="11"/>
        <end position="158"/>
    </location>
</feature>
<comment type="caution">
    <text evidence="4">The sequence shown here is derived from an EMBL/GenBank/DDBJ whole genome shotgun (WGS) entry which is preliminary data.</text>
</comment>
<dbReference type="PANTHER" id="PTHR32154">
    <property type="entry name" value="PYRUVATE-FLAVODOXIN OXIDOREDUCTASE-RELATED"/>
    <property type="match status" value="1"/>
</dbReference>
<feature type="domain" description="Pyruvate flavodoxin/ferredoxin oxidoreductase pyrimidine binding" evidence="3">
    <location>
        <begin position="187"/>
        <end position="345"/>
    </location>
</feature>
<dbReference type="AlphaFoldDB" id="A0A2T2WXV0"/>
<dbReference type="InterPro" id="IPR002869">
    <property type="entry name" value="Pyrv_flavodox_OxRed_cen"/>
</dbReference>
<dbReference type="GO" id="GO:0016903">
    <property type="term" value="F:oxidoreductase activity, acting on the aldehyde or oxo group of donors"/>
    <property type="evidence" value="ECO:0007669"/>
    <property type="project" value="InterPro"/>
</dbReference>
<sequence length="556" mass="60575">MKTVALSGQTGQGVETAGEMLAALLSQSGLSYRTWRDFSTVIRGGSTAYEISIVESDDGRIDHNNAPRTSAVDLAVVWDDAGAEAYRCRLTHEGNLLGSQHVSDLLPENTEASPHLGYNIWALGVIVGALGFTQQDLEAAVSERFPDPTNLGLAVRGYQKGQLHQIFRVQKSDEMVRMTGNQALCLGAVAGGVRFYCGYPITPASDILEILALKLPELGGVVYQAEDEIAAIHMAVGASYAGSRTFVATSGPGFSLMTEGIGYAATIEVPLVVIDNQRGGPSTGMPTKGEQSDLNHALYGGHGEFARIVLAPTSILDSALVIQEALNLAEHYQCVVLLLLDLDMAMNQKAYPWSRIESLLTAVPIDRSTTIVAGAVQDYRRFHADAGQLPQRTIPGVAGGAYVASGDEHDERGWMEPDFSQVRSTLHLRRLHKVDHIDYQRPWDRIGEDNAPVVLVGMGAMSELISAVVLSMPDVYQGLLLRQLAPLPTMPKFSSRVEMIVVAEYNATGQLQRLVEPMFRGKTFRSVRRYDGEQFTVEEFKEQLMAIRLPREGMVD</sequence>
<evidence type="ECO:0000259" key="3">
    <source>
        <dbReference type="Pfam" id="PF01855"/>
    </source>
</evidence>
<protein>
    <recommendedName>
        <fullName evidence="6">2-oxoacid:acceptor oxidoreductase subunit alpha</fullName>
    </recommendedName>
</protein>
<dbReference type="InterPro" id="IPR050722">
    <property type="entry name" value="Pyruvate:ferred/Flavod_OxRd"/>
</dbReference>
<dbReference type="Gene3D" id="3.40.50.920">
    <property type="match status" value="1"/>
</dbReference>
<dbReference type="Gene3D" id="3.40.50.970">
    <property type="match status" value="1"/>
</dbReference>
<dbReference type="CDD" id="cd07034">
    <property type="entry name" value="TPP_PYR_PFOR_IOR-alpha_like"/>
    <property type="match status" value="1"/>
</dbReference>
<dbReference type="Pfam" id="PF01558">
    <property type="entry name" value="POR"/>
    <property type="match status" value="1"/>
</dbReference>
<evidence type="ECO:0000313" key="4">
    <source>
        <dbReference type="EMBL" id="PSR27036.1"/>
    </source>
</evidence>
<dbReference type="EMBL" id="PXYW01000114">
    <property type="protein sequence ID" value="PSR27036.1"/>
    <property type="molecule type" value="Genomic_DNA"/>
</dbReference>
<dbReference type="Gene3D" id="3.40.920.10">
    <property type="entry name" value="Pyruvate-ferredoxin oxidoreductase, PFOR, domain III"/>
    <property type="match status" value="1"/>
</dbReference>
<dbReference type="InterPro" id="IPR019752">
    <property type="entry name" value="Pyrv/ketoisovalerate_OxRed_cat"/>
</dbReference>
<evidence type="ECO:0000256" key="1">
    <source>
        <dbReference type="ARBA" id="ARBA00023002"/>
    </source>
</evidence>
<organism evidence="4 5">
    <name type="scientific">Sulfobacillus benefaciens</name>
    <dbReference type="NCBI Taxonomy" id="453960"/>
    <lineage>
        <taxon>Bacteria</taxon>
        <taxon>Bacillati</taxon>
        <taxon>Bacillota</taxon>
        <taxon>Clostridia</taxon>
        <taxon>Eubacteriales</taxon>
        <taxon>Clostridiales Family XVII. Incertae Sedis</taxon>
        <taxon>Sulfobacillus</taxon>
    </lineage>
</organism>
<name>A0A2T2WXV0_9FIRM</name>
<dbReference type="Pfam" id="PF01855">
    <property type="entry name" value="POR_N"/>
    <property type="match status" value="1"/>
</dbReference>
<keyword evidence="1" id="KW-0560">Oxidoreductase</keyword>
<dbReference type="FunFam" id="3.40.50.970:FF:000022">
    <property type="entry name" value="2-oxoglutarate ferredoxin oxidoreductase alpha subunit"/>
    <property type="match status" value="1"/>
</dbReference>
<dbReference type="PANTHER" id="PTHR32154:SF20">
    <property type="entry name" value="2-OXOGLUTARATE OXIDOREDUCTASE SUBUNIT KORA"/>
    <property type="match status" value="1"/>
</dbReference>
<reference evidence="4 5" key="1">
    <citation type="journal article" date="2014" name="BMC Genomics">
        <title>Comparison of environmental and isolate Sulfobacillus genomes reveals diverse carbon, sulfur, nitrogen, and hydrogen metabolisms.</title>
        <authorList>
            <person name="Justice N.B."/>
            <person name="Norman A."/>
            <person name="Brown C.T."/>
            <person name="Singh A."/>
            <person name="Thomas B.C."/>
            <person name="Banfield J.F."/>
        </authorList>
    </citation>
    <scope>NUCLEOTIDE SEQUENCE [LARGE SCALE GENOMIC DNA]</scope>
    <source>
        <strain evidence="4">AMDSBA4</strain>
    </source>
</reference>
<evidence type="ECO:0000259" key="2">
    <source>
        <dbReference type="Pfam" id="PF01558"/>
    </source>
</evidence>
<dbReference type="GO" id="GO:0006979">
    <property type="term" value="P:response to oxidative stress"/>
    <property type="evidence" value="ECO:0007669"/>
    <property type="project" value="TreeGrafter"/>
</dbReference>